<keyword evidence="1" id="KW-0732">Signal</keyword>
<dbReference type="Proteomes" id="UP001142175">
    <property type="component" value="Unassembled WGS sequence"/>
</dbReference>
<dbReference type="EMBL" id="JANSUY010000001">
    <property type="protein sequence ID" value="MCR9013489.1"/>
    <property type="molecule type" value="Genomic_DNA"/>
</dbReference>
<dbReference type="RefSeq" id="WP_258421392.1">
    <property type="nucleotide sequence ID" value="NZ_JANSUY010000001.1"/>
</dbReference>
<comment type="caution">
    <text evidence="3">The sequence shown here is derived from an EMBL/GenBank/DDBJ whole genome shotgun (WGS) entry which is preliminary data.</text>
</comment>
<name>A0A9X2SXE8_9BACT</name>
<reference evidence="3" key="1">
    <citation type="submission" date="2022-08" db="EMBL/GenBank/DDBJ databases">
        <authorList>
            <person name="Zhang D."/>
        </authorList>
    </citation>
    <scope>NUCLEOTIDE SEQUENCE</scope>
    <source>
        <strain evidence="3">XJ19-11</strain>
    </source>
</reference>
<protein>
    <submittedName>
        <fullName evidence="3">DUF4097 domain-containing protein</fullName>
    </submittedName>
</protein>
<dbReference type="InterPro" id="IPR025164">
    <property type="entry name" value="Toastrack_DUF4097"/>
</dbReference>
<dbReference type="AlphaFoldDB" id="A0A9X2SXE8"/>
<dbReference type="Pfam" id="PF13349">
    <property type="entry name" value="DUF4097"/>
    <property type="match status" value="1"/>
</dbReference>
<keyword evidence="4" id="KW-1185">Reference proteome</keyword>
<proteinExistence type="predicted"/>
<evidence type="ECO:0000313" key="4">
    <source>
        <dbReference type="Proteomes" id="UP001142175"/>
    </source>
</evidence>
<feature type="signal peptide" evidence="1">
    <location>
        <begin position="1"/>
        <end position="25"/>
    </location>
</feature>
<evidence type="ECO:0000256" key="1">
    <source>
        <dbReference type="SAM" id="SignalP"/>
    </source>
</evidence>
<gene>
    <name evidence="3" type="ORF">NU887_00510</name>
</gene>
<feature type="chain" id="PRO_5040911687" evidence="1">
    <location>
        <begin position="26"/>
        <end position="311"/>
    </location>
</feature>
<feature type="domain" description="DUF4097" evidence="2">
    <location>
        <begin position="40"/>
        <end position="308"/>
    </location>
</feature>
<evidence type="ECO:0000313" key="3">
    <source>
        <dbReference type="EMBL" id="MCR9013489.1"/>
    </source>
</evidence>
<organism evidence="3 4">
    <name type="scientific">Aquiflexum gelatinilyticum</name>
    <dbReference type="NCBI Taxonomy" id="2961943"/>
    <lineage>
        <taxon>Bacteria</taxon>
        <taxon>Pseudomonadati</taxon>
        <taxon>Bacteroidota</taxon>
        <taxon>Cytophagia</taxon>
        <taxon>Cytophagales</taxon>
        <taxon>Cyclobacteriaceae</taxon>
        <taxon>Aquiflexum</taxon>
    </lineage>
</organism>
<accession>A0A9X2SXE8</accession>
<sequence length="311" mass="31826">MKTNLKSTFALFLILAMAAIHPAMSQVQTIVDVTKSFSGISRIEVSGGQLEVEYIGGPNTDVSVNAFLESTNPDQDIVFVTLGDVLKISHKVSGNNNWNNRTKGHIKISGPVGMSLDMKGGSGSVYVENVQSSELKLSVGSGSVSAKDISADILANAGSGSIKMTGIQGNIKGNVGSGSANMQDIKGNISYSSGSGGISVAGVEGQVNVSLSSGNAKLENVSQLGELRVTSGNVTATNSGLGSETRLSGTSGNFKIQTSSNLKDFNYNLNASSGNVSVGNSRAGRNLSIDNGAATEIKGSITSGNISIVNQ</sequence>
<evidence type="ECO:0000259" key="2">
    <source>
        <dbReference type="Pfam" id="PF13349"/>
    </source>
</evidence>